<gene>
    <name evidence="1" type="ORF">BLNAU_22366</name>
</gene>
<comment type="caution">
    <text evidence="1">The sequence shown here is derived from an EMBL/GenBank/DDBJ whole genome shotgun (WGS) entry which is preliminary data.</text>
</comment>
<proteinExistence type="predicted"/>
<name>A0ABQ9WT95_9EUKA</name>
<evidence type="ECO:0000313" key="2">
    <source>
        <dbReference type="Proteomes" id="UP001281761"/>
    </source>
</evidence>
<dbReference type="EMBL" id="JARBJD010000387">
    <property type="protein sequence ID" value="KAK2942724.1"/>
    <property type="molecule type" value="Genomic_DNA"/>
</dbReference>
<protein>
    <submittedName>
        <fullName evidence="1">Uncharacterized protein</fullName>
    </submittedName>
</protein>
<accession>A0ABQ9WT95</accession>
<keyword evidence="2" id="KW-1185">Reference proteome</keyword>
<dbReference type="Proteomes" id="UP001281761">
    <property type="component" value="Unassembled WGS sequence"/>
</dbReference>
<evidence type="ECO:0000313" key="1">
    <source>
        <dbReference type="EMBL" id="KAK2942724.1"/>
    </source>
</evidence>
<reference evidence="1 2" key="1">
    <citation type="journal article" date="2022" name="bioRxiv">
        <title>Genomics of Preaxostyla Flagellates Illuminates Evolutionary Transitions and the Path Towards Mitochondrial Loss.</title>
        <authorList>
            <person name="Novak L.V.F."/>
            <person name="Treitli S.C."/>
            <person name="Pyrih J."/>
            <person name="Halakuc P."/>
            <person name="Pipaliya S.V."/>
            <person name="Vacek V."/>
            <person name="Brzon O."/>
            <person name="Soukal P."/>
            <person name="Eme L."/>
            <person name="Dacks J.B."/>
            <person name="Karnkowska A."/>
            <person name="Elias M."/>
            <person name="Hampl V."/>
        </authorList>
    </citation>
    <scope>NUCLEOTIDE SEQUENCE [LARGE SCALE GENOMIC DNA]</scope>
    <source>
        <strain evidence="1">NAU3</strain>
        <tissue evidence="1">Gut</tissue>
    </source>
</reference>
<sequence>MSLSSCLARSVLQTTIHTQTQIPLSCRFHSSTRTMSIESGESRFQVQKSTKHEQLLHPHQTSTNRMNTIQFEENTIWRSSRIQLIPNKMTGTHQMNTTELTVTNQR</sequence>
<organism evidence="1 2">
    <name type="scientific">Blattamonas nauphoetae</name>
    <dbReference type="NCBI Taxonomy" id="2049346"/>
    <lineage>
        <taxon>Eukaryota</taxon>
        <taxon>Metamonada</taxon>
        <taxon>Preaxostyla</taxon>
        <taxon>Oxymonadida</taxon>
        <taxon>Blattamonas</taxon>
    </lineage>
</organism>